<organism evidence="1 2">
    <name type="scientific">Nibea albiflora</name>
    <name type="common">Yellow drum</name>
    <name type="synonym">Corvina albiflora</name>
    <dbReference type="NCBI Taxonomy" id="240163"/>
    <lineage>
        <taxon>Eukaryota</taxon>
        <taxon>Metazoa</taxon>
        <taxon>Chordata</taxon>
        <taxon>Craniata</taxon>
        <taxon>Vertebrata</taxon>
        <taxon>Euteleostomi</taxon>
        <taxon>Actinopterygii</taxon>
        <taxon>Neopterygii</taxon>
        <taxon>Teleostei</taxon>
        <taxon>Neoteleostei</taxon>
        <taxon>Acanthomorphata</taxon>
        <taxon>Eupercaria</taxon>
        <taxon>Sciaenidae</taxon>
        <taxon>Nibea</taxon>
    </lineage>
</organism>
<dbReference type="EMBL" id="CM024808">
    <property type="protein sequence ID" value="KAG8006721.1"/>
    <property type="molecule type" value="Genomic_DNA"/>
</dbReference>
<keyword evidence="2" id="KW-1185">Reference proteome</keyword>
<gene>
    <name evidence="1" type="ORF">GBF38_022698</name>
</gene>
<name>A0ACB7EXX8_NIBAL</name>
<evidence type="ECO:0000313" key="2">
    <source>
        <dbReference type="Proteomes" id="UP000805704"/>
    </source>
</evidence>
<protein>
    <submittedName>
        <fullName evidence="1">Tryptase-2</fullName>
    </submittedName>
</protein>
<accession>A0ACB7EXX8</accession>
<evidence type="ECO:0000313" key="1">
    <source>
        <dbReference type="EMBL" id="KAG8006721.1"/>
    </source>
</evidence>
<proteinExistence type="predicted"/>
<dbReference type="Proteomes" id="UP000805704">
    <property type="component" value="Chromosome 20"/>
</dbReference>
<reference evidence="1" key="1">
    <citation type="submission" date="2020-04" db="EMBL/GenBank/DDBJ databases">
        <title>A chromosome-scale assembly and high-density genetic map of the yellow drum (Nibea albiflora) genome.</title>
        <authorList>
            <person name="Xu D."/>
            <person name="Zhang W."/>
            <person name="Chen R."/>
            <person name="Tan P."/>
            <person name="Wang L."/>
            <person name="Song H."/>
            <person name="Tian L."/>
            <person name="Zhu Q."/>
            <person name="Wang B."/>
        </authorList>
    </citation>
    <scope>NUCLEOTIDE SEQUENCE</scope>
    <source>
        <strain evidence="1">ZJHYS-2018</strain>
    </source>
</reference>
<sequence>MAFYRLVTALVLILNIGGSLEAEVRSSIIGGHDAPKGKWPWMAHLNITSDGKDRWRCGGTIVSDQWVLTAANCLDLQRSPNWRRSMVWVGSHSLQKESARYMGIENIIIDYGFRAQGSGYVNDIALVKLKKKLIFSQNVAPVTLPSIDDTFGSSSECWITGWGNIGTNGNQDGGMDACKGDYGGPLVCRKGGDYVQVGVMSYGSCGLSGRPGVYTQVSKYLRFINYYIKKDSAEV</sequence>
<comment type="caution">
    <text evidence="1">The sequence shown here is derived from an EMBL/GenBank/DDBJ whole genome shotgun (WGS) entry which is preliminary data.</text>
</comment>